<feature type="region of interest" description="Disordered" evidence="1">
    <location>
        <begin position="118"/>
        <end position="170"/>
    </location>
</feature>
<keyword evidence="4" id="KW-1185">Reference proteome</keyword>
<dbReference type="KEGG" id="mgg:MPLG2_2069"/>
<dbReference type="RefSeq" id="WP_197709901.1">
    <property type="nucleotide sequence ID" value="NZ_BAAAGO010000023.1"/>
</dbReference>
<proteinExistence type="predicted"/>
<protein>
    <submittedName>
        <fullName evidence="3">Uncharacterized protein</fullName>
    </submittedName>
</protein>
<gene>
    <name evidence="3" type="ORF">MPLG2_2069</name>
</gene>
<evidence type="ECO:0000313" key="4">
    <source>
        <dbReference type="Proteomes" id="UP000238164"/>
    </source>
</evidence>
<feature type="compositionally biased region" description="Low complexity" evidence="1">
    <location>
        <begin position="144"/>
        <end position="165"/>
    </location>
</feature>
<keyword evidence="2" id="KW-0472">Membrane</keyword>
<evidence type="ECO:0000256" key="1">
    <source>
        <dbReference type="SAM" id="MobiDB-lite"/>
    </source>
</evidence>
<dbReference type="AlphaFoldDB" id="A0A2N9JI72"/>
<name>A0A2N9JI72_9ACTN</name>
<organism evidence="3 4">
    <name type="scientific">Micropruina glycogenica</name>
    <dbReference type="NCBI Taxonomy" id="75385"/>
    <lineage>
        <taxon>Bacteria</taxon>
        <taxon>Bacillati</taxon>
        <taxon>Actinomycetota</taxon>
        <taxon>Actinomycetes</taxon>
        <taxon>Propionibacteriales</taxon>
        <taxon>Nocardioidaceae</taxon>
        <taxon>Micropruina</taxon>
    </lineage>
</organism>
<feature type="region of interest" description="Disordered" evidence="1">
    <location>
        <begin position="1"/>
        <end position="84"/>
    </location>
</feature>
<feature type="compositionally biased region" description="Low complexity" evidence="1">
    <location>
        <begin position="12"/>
        <end position="59"/>
    </location>
</feature>
<dbReference type="EMBL" id="LT985188">
    <property type="protein sequence ID" value="SPD87099.1"/>
    <property type="molecule type" value="Genomic_DNA"/>
</dbReference>
<dbReference type="Proteomes" id="UP000238164">
    <property type="component" value="Chromosome 1"/>
</dbReference>
<sequence>MSQNQFPGQGGQQFPQGGQQFPQGGQQFPQGGQQFPQGGQQYPQGGQQYPQGGQQYPPAGQGPGGYGQPPGGPQGPYQPQPPKPKSNGMVIGVVVAGLLAVGLLGWLLMSLLGNRGGDPDPGPTVQPSPGISSTAPTPEPSPSESPSGDPSPSTSPSTTAPSGDSLEVGLGVTVSPASGWQQADRDETKNFTVLTNGKGILVTQAFRVEGSPTGKDVVTSYMNQITEQMTGVSKKEPSTLDVKTDRLSVGVATWSGTRATSQGSQKLTYLAIISVRDDGLTVLSALIVPSGVTVTSQQEDYLAMTNSVMSSQLKA</sequence>
<reference evidence="3 4" key="1">
    <citation type="submission" date="2018-02" db="EMBL/GenBank/DDBJ databases">
        <authorList>
            <person name="Cohen D.B."/>
            <person name="Kent A.D."/>
        </authorList>
    </citation>
    <scope>NUCLEOTIDE SEQUENCE [LARGE SCALE GENOMIC DNA]</scope>
    <source>
        <strain evidence="3">1</strain>
    </source>
</reference>
<keyword evidence="2" id="KW-1133">Transmembrane helix</keyword>
<evidence type="ECO:0000313" key="3">
    <source>
        <dbReference type="EMBL" id="SPD87099.1"/>
    </source>
</evidence>
<feature type="compositionally biased region" description="Pro residues" evidence="1">
    <location>
        <begin position="70"/>
        <end position="84"/>
    </location>
</feature>
<keyword evidence="2" id="KW-0812">Transmembrane</keyword>
<feature type="transmembrane region" description="Helical" evidence="2">
    <location>
        <begin position="89"/>
        <end position="109"/>
    </location>
</feature>
<accession>A0A2N9JI72</accession>
<evidence type="ECO:0000256" key="2">
    <source>
        <dbReference type="SAM" id="Phobius"/>
    </source>
</evidence>